<comment type="caution">
    <text evidence="1">The sequence shown here is derived from an EMBL/GenBank/DDBJ whole genome shotgun (WGS) entry which is preliminary data.</text>
</comment>
<dbReference type="EMBL" id="JAIWYP010000028">
    <property type="protein sequence ID" value="KAH3691898.1"/>
    <property type="molecule type" value="Genomic_DNA"/>
</dbReference>
<sequence>MEDYDQSTPEGNECIRKFPTVFTKHVLNFREIASDGKKYPYLQYFVFENVFEVSGQVECNFSPTELSYKYVSMGSFANNMKLVQKSVCFYVSESRRQRENAIDDD</sequence>
<evidence type="ECO:0000313" key="1">
    <source>
        <dbReference type="EMBL" id="KAH3691898.1"/>
    </source>
</evidence>
<organism evidence="1 2">
    <name type="scientific">Dreissena polymorpha</name>
    <name type="common">Zebra mussel</name>
    <name type="synonym">Mytilus polymorpha</name>
    <dbReference type="NCBI Taxonomy" id="45954"/>
    <lineage>
        <taxon>Eukaryota</taxon>
        <taxon>Metazoa</taxon>
        <taxon>Spiralia</taxon>
        <taxon>Lophotrochozoa</taxon>
        <taxon>Mollusca</taxon>
        <taxon>Bivalvia</taxon>
        <taxon>Autobranchia</taxon>
        <taxon>Heteroconchia</taxon>
        <taxon>Euheterodonta</taxon>
        <taxon>Imparidentia</taxon>
        <taxon>Neoheterodontei</taxon>
        <taxon>Myida</taxon>
        <taxon>Dreissenoidea</taxon>
        <taxon>Dreissenidae</taxon>
        <taxon>Dreissena</taxon>
    </lineage>
</organism>
<protein>
    <submittedName>
        <fullName evidence="1">Uncharacterized protein</fullName>
    </submittedName>
</protein>
<reference evidence="1" key="1">
    <citation type="journal article" date="2019" name="bioRxiv">
        <title>The Genome of the Zebra Mussel, Dreissena polymorpha: A Resource for Invasive Species Research.</title>
        <authorList>
            <person name="McCartney M.A."/>
            <person name="Auch B."/>
            <person name="Kono T."/>
            <person name="Mallez S."/>
            <person name="Zhang Y."/>
            <person name="Obille A."/>
            <person name="Becker A."/>
            <person name="Abrahante J.E."/>
            <person name="Garbe J."/>
            <person name="Badalamenti J.P."/>
            <person name="Herman A."/>
            <person name="Mangelson H."/>
            <person name="Liachko I."/>
            <person name="Sullivan S."/>
            <person name="Sone E.D."/>
            <person name="Koren S."/>
            <person name="Silverstein K.A.T."/>
            <person name="Beckman K.B."/>
            <person name="Gohl D.M."/>
        </authorList>
    </citation>
    <scope>NUCLEOTIDE SEQUENCE</scope>
    <source>
        <strain evidence="1">Duluth1</strain>
        <tissue evidence="1">Whole animal</tissue>
    </source>
</reference>
<name>A0A9D3Y4Q0_DREPO</name>
<keyword evidence="2" id="KW-1185">Reference proteome</keyword>
<dbReference type="Proteomes" id="UP000828390">
    <property type="component" value="Unassembled WGS sequence"/>
</dbReference>
<accession>A0A9D3Y4Q0</accession>
<evidence type="ECO:0000313" key="2">
    <source>
        <dbReference type="Proteomes" id="UP000828390"/>
    </source>
</evidence>
<proteinExistence type="predicted"/>
<gene>
    <name evidence="1" type="ORF">DPMN_192440</name>
</gene>
<reference evidence="1" key="2">
    <citation type="submission" date="2020-11" db="EMBL/GenBank/DDBJ databases">
        <authorList>
            <person name="McCartney M.A."/>
            <person name="Auch B."/>
            <person name="Kono T."/>
            <person name="Mallez S."/>
            <person name="Becker A."/>
            <person name="Gohl D.M."/>
            <person name="Silverstein K.A.T."/>
            <person name="Koren S."/>
            <person name="Bechman K.B."/>
            <person name="Herman A."/>
            <person name="Abrahante J.E."/>
            <person name="Garbe J."/>
        </authorList>
    </citation>
    <scope>NUCLEOTIDE SEQUENCE</scope>
    <source>
        <strain evidence="1">Duluth1</strain>
        <tissue evidence="1">Whole animal</tissue>
    </source>
</reference>
<dbReference type="AlphaFoldDB" id="A0A9D3Y4Q0"/>